<feature type="binding site" evidence="9">
    <location>
        <position position="175"/>
    </location>
    <ligand>
        <name>GTP</name>
        <dbReference type="ChEBI" id="CHEBI:37565"/>
    </ligand>
</feature>
<evidence type="ECO:0000256" key="7">
    <source>
        <dbReference type="ARBA" id="ARBA00023134"/>
    </source>
</evidence>
<dbReference type="PROSITE" id="PS51721">
    <property type="entry name" value="G_CP"/>
    <property type="match status" value="1"/>
</dbReference>
<dbReference type="InterPro" id="IPR023179">
    <property type="entry name" value="GTP-bd_ortho_bundle_sf"/>
</dbReference>
<feature type="domain" description="CP-type G" evidence="10">
    <location>
        <begin position="12"/>
        <end position="179"/>
    </location>
</feature>
<evidence type="ECO:0000256" key="1">
    <source>
        <dbReference type="ARBA" id="ARBA00004496"/>
    </source>
</evidence>
<name>U4KRD5_9MOLU</name>
<feature type="binding site" evidence="9">
    <location>
        <begin position="131"/>
        <end position="136"/>
    </location>
    <ligand>
        <name>GTP</name>
        <dbReference type="ChEBI" id="CHEBI:37565"/>
    </ligand>
</feature>
<dbReference type="Pfam" id="PF01926">
    <property type="entry name" value="MMR_HSR1"/>
    <property type="match status" value="1"/>
</dbReference>
<keyword evidence="3 8" id="KW-0963">Cytoplasm</keyword>
<reference evidence="11 12" key="1">
    <citation type="journal article" date="2013" name="J. Mol. Microbiol. Biotechnol.">
        <title>Analysis of the Complete Genomes of Acholeplasma brassicae , A. palmae and A. laidlawii and Their Comparison to the Obligate Parasites from ' Candidatus Phytoplasma'.</title>
        <authorList>
            <person name="Kube M."/>
            <person name="Siewert C."/>
            <person name="Migdoll A.M."/>
            <person name="Duduk B."/>
            <person name="Holz S."/>
            <person name="Rabus R."/>
            <person name="Seemuller E."/>
            <person name="Mitrovic J."/>
            <person name="Muller I."/>
            <person name="Buttner C."/>
            <person name="Reinhardt R."/>
        </authorList>
    </citation>
    <scope>NUCLEOTIDE SEQUENCE [LARGE SCALE GENOMIC DNA]</scope>
    <source>
        <strain evidence="12">0502</strain>
    </source>
</reference>
<evidence type="ECO:0000256" key="2">
    <source>
        <dbReference type="ARBA" id="ARBA00014898"/>
    </source>
</evidence>
<dbReference type="InterPro" id="IPR027417">
    <property type="entry name" value="P-loop_NTPase"/>
</dbReference>
<dbReference type="InterPro" id="IPR006073">
    <property type="entry name" value="GTP-bd"/>
</dbReference>
<keyword evidence="5" id="KW-0378">Hydrolase</keyword>
<dbReference type="SUPFAM" id="SSF52540">
    <property type="entry name" value="P-loop containing nucleoside triphosphate hydrolases"/>
    <property type="match status" value="1"/>
</dbReference>
<evidence type="ECO:0000313" key="12">
    <source>
        <dbReference type="Proteomes" id="UP000032737"/>
    </source>
</evidence>
<dbReference type="InterPro" id="IPR016478">
    <property type="entry name" value="GTPase_MTG1"/>
</dbReference>
<dbReference type="Gene3D" id="3.40.50.300">
    <property type="entry name" value="P-loop containing nucleotide triphosphate hydrolases"/>
    <property type="match status" value="1"/>
</dbReference>
<comment type="similarity">
    <text evidence="8">Belongs to the TRAFAC class YlqF/YawG GTPase family. MTG1 subfamily.</text>
</comment>
<dbReference type="GO" id="GO:0003723">
    <property type="term" value="F:RNA binding"/>
    <property type="evidence" value="ECO:0007669"/>
    <property type="project" value="UniProtKB-KW"/>
</dbReference>
<dbReference type="GO" id="GO:0005525">
    <property type="term" value="F:GTP binding"/>
    <property type="evidence" value="ECO:0007669"/>
    <property type="project" value="UniProtKB-KW"/>
</dbReference>
<dbReference type="GO" id="GO:0003924">
    <property type="term" value="F:GTPase activity"/>
    <property type="evidence" value="ECO:0007669"/>
    <property type="project" value="TreeGrafter"/>
</dbReference>
<dbReference type="OrthoDB" id="9779790at2"/>
<dbReference type="CDD" id="cd01856">
    <property type="entry name" value="YlqF"/>
    <property type="match status" value="1"/>
</dbReference>
<protein>
    <recommendedName>
        <fullName evidence="2 8">Ribosome biogenesis GTPase A</fullName>
    </recommendedName>
</protein>
<evidence type="ECO:0000256" key="4">
    <source>
        <dbReference type="ARBA" id="ARBA00022741"/>
    </source>
</evidence>
<dbReference type="PRINTS" id="PR00326">
    <property type="entry name" value="GTP1OBG"/>
</dbReference>
<dbReference type="PANTHER" id="PTHR45782">
    <property type="entry name" value="MITOCHONDRIAL RIBOSOME-ASSOCIATED GTPASE 1"/>
    <property type="match status" value="1"/>
</dbReference>
<dbReference type="PIRSF" id="PIRSF006230">
    <property type="entry name" value="MG442"/>
    <property type="match status" value="1"/>
</dbReference>
<dbReference type="NCBIfam" id="TIGR03596">
    <property type="entry name" value="GTPase_YlqF"/>
    <property type="match status" value="1"/>
</dbReference>
<dbReference type="STRING" id="61635.BN85306320"/>
<dbReference type="AlphaFoldDB" id="U4KRD5"/>
<gene>
    <name evidence="11" type="primary">ylqF</name>
    <name evidence="11" type="ORF">BN85306320</name>
</gene>
<keyword evidence="6" id="KW-0694">RNA-binding</keyword>
<evidence type="ECO:0000259" key="10">
    <source>
        <dbReference type="PROSITE" id="PS51721"/>
    </source>
</evidence>
<evidence type="ECO:0000256" key="5">
    <source>
        <dbReference type="ARBA" id="ARBA00022801"/>
    </source>
</evidence>
<dbReference type="Proteomes" id="UP000032737">
    <property type="component" value="Chromosome"/>
</dbReference>
<evidence type="ECO:0000256" key="9">
    <source>
        <dbReference type="PIRSR" id="PIRSR006230-1"/>
    </source>
</evidence>
<keyword evidence="4 8" id="KW-0547">Nucleotide-binding</keyword>
<dbReference type="RefSeq" id="WP_030004513.1">
    <property type="nucleotide sequence ID" value="NC_022549.1"/>
</dbReference>
<comment type="subcellular location">
    <subcellularLocation>
        <location evidence="1 8">Cytoplasm</location>
    </subcellularLocation>
</comment>
<dbReference type="FunFam" id="3.40.50.300:FF:000590">
    <property type="entry name" value="Ribosome biogenesis GTPase A"/>
    <property type="match status" value="1"/>
</dbReference>
<dbReference type="FunFam" id="1.10.1580.10:FF:000003">
    <property type="entry name" value="Ribosome biogenesis GTPase A"/>
    <property type="match status" value="1"/>
</dbReference>
<keyword evidence="7 8" id="KW-0342">GTP-binding</keyword>
<evidence type="ECO:0000256" key="8">
    <source>
        <dbReference type="PIRNR" id="PIRNR006230"/>
    </source>
</evidence>
<dbReference type="Gene3D" id="1.10.1580.10">
    <property type="match status" value="1"/>
</dbReference>
<dbReference type="HOGENOM" id="CLU_011106_1_0_14"/>
<evidence type="ECO:0000256" key="3">
    <source>
        <dbReference type="ARBA" id="ARBA00022490"/>
    </source>
</evidence>
<dbReference type="GO" id="GO:0006412">
    <property type="term" value="P:translation"/>
    <property type="evidence" value="ECO:0007669"/>
    <property type="project" value="TreeGrafter"/>
</dbReference>
<accession>U4KRD5</accession>
<dbReference type="InterPro" id="IPR019991">
    <property type="entry name" value="GTP-bd_ribosome_bgen"/>
</dbReference>
<evidence type="ECO:0000313" key="11">
    <source>
        <dbReference type="EMBL" id="CCV65653.1"/>
    </source>
</evidence>
<keyword evidence="12" id="KW-1185">Reference proteome</keyword>
<comment type="function">
    <text evidence="8">Required for a late step of 50S ribosomal subunit assembly. Has GTPase activity.</text>
</comment>
<dbReference type="InterPro" id="IPR030378">
    <property type="entry name" value="G_CP_dom"/>
</dbReference>
<dbReference type="GO" id="GO:0005737">
    <property type="term" value="C:cytoplasm"/>
    <property type="evidence" value="ECO:0007669"/>
    <property type="project" value="UniProtKB-SubCell"/>
</dbReference>
<evidence type="ECO:0000256" key="6">
    <source>
        <dbReference type="ARBA" id="ARBA00022884"/>
    </source>
</evidence>
<dbReference type="KEGG" id="abra:BN85306320"/>
<dbReference type="PANTHER" id="PTHR45782:SF4">
    <property type="entry name" value="MITOCHONDRIAL RIBOSOME-ASSOCIATED GTPASE 1"/>
    <property type="match status" value="1"/>
</dbReference>
<dbReference type="EMBL" id="FO681348">
    <property type="protein sequence ID" value="CCV65653.1"/>
    <property type="molecule type" value="Genomic_DNA"/>
</dbReference>
<sequence length="283" mass="32522">MKQVQWFPGHMSKALREIKENLKKVDIVFILLDARLPESSMNPKIKEIIGNKPALILFNKSSLADQSELDKWLNFYQKEGFSSLKIDAITGKNIRKIKPLSDEILKPLLEKEKKRGMQRRAIRTMIIGIPNVGKSTLINTLSRKKATRTGNTPGVTKAQQWVKISEDFELLDTPGVLWPKFEDEKVGYHLALSGAIKDTILPNEEIAFYAHHFLKTYYKEELKKRYQLNEVLEPIDTFSEIGRKRGALIKGNEVNYDTVYELLLKDLRDGNLGGITFDRYQSL</sequence>
<proteinExistence type="inferred from homology"/>
<organism evidence="11 12">
    <name type="scientific">Acholeplasma brassicae</name>
    <dbReference type="NCBI Taxonomy" id="61635"/>
    <lineage>
        <taxon>Bacteria</taxon>
        <taxon>Bacillati</taxon>
        <taxon>Mycoplasmatota</taxon>
        <taxon>Mollicutes</taxon>
        <taxon>Acholeplasmatales</taxon>
        <taxon>Acholeplasmataceae</taxon>
        <taxon>Acholeplasma</taxon>
    </lineage>
</organism>